<reference evidence="3 5" key="1">
    <citation type="submission" date="2023-03" db="EMBL/GenBank/DDBJ databases">
        <authorList>
            <person name="Shen W."/>
            <person name="Cai J."/>
        </authorList>
    </citation>
    <scope>NUCLEOTIDE SEQUENCE</scope>
    <source>
        <strain evidence="3">P55-2</strain>
        <strain evidence="2 5">P72-2</strain>
    </source>
</reference>
<dbReference type="Gene3D" id="3.40.630.30">
    <property type="match status" value="1"/>
</dbReference>
<organism evidence="3 4">
    <name type="scientific">Enterococcus dongliensis</name>
    <dbReference type="NCBI Taxonomy" id="2559925"/>
    <lineage>
        <taxon>Bacteria</taxon>
        <taxon>Bacillati</taxon>
        <taxon>Bacillota</taxon>
        <taxon>Bacilli</taxon>
        <taxon>Lactobacillales</taxon>
        <taxon>Enterococcaceae</taxon>
        <taxon>Enterococcus</taxon>
    </lineage>
</organism>
<feature type="domain" description="N-acetyltransferase" evidence="1">
    <location>
        <begin position="3"/>
        <end position="158"/>
    </location>
</feature>
<dbReference type="InterPro" id="IPR016181">
    <property type="entry name" value="Acyl_CoA_acyltransferase"/>
</dbReference>
<evidence type="ECO:0000313" key="5">
    <source>
        <dbReference type="Proteomes" id="UP001256547"/>
    </source>
</evidence>
<proteinExistence type="predicted"/>
<keyword evidence="5" id="KW-1185">Reference proteome</keyword>
<dbReference type="EMBL" id="JARPYR010000014">
    <property type="protein sequence ID" value="MDT2596963.1"/>
    <property type="molecule type" value="Genomic_DNA"/>
</dbReference>
<dbReference type="GO" id="GO:0016747">
    <property type="term" value="F:acyltransferase activity, transferring groups other than amino-acyl groups"/>
    <property type="evidence" value="ECO:0007669"/>
    <property type="project" value="InterPro"/>
</dbReference>
<dbReference type="Proteomes" id="UP001256547">
    <property type="component" value="Unassembled WGS sequence"/>
</dbReference>
<evidence type="ECO:0000313" key="2">
    <source>
        <dbReference type="EMBL" id="MDT2596963.1"/>
    </source>
</evidence>
<evidence type="ECO:0000313" key="3">
    <source>
        <dbReference type="EMBL" id="MDT2636678.1"/>
    </source>
</evidence>
<accession>A0AAP5NJ51</accession>
<dbReference type="AlphaFoldDB" id="A0AAP5NJ51"/>
<dbReference type="Pfam" id="PF00583">
    <property type="entry name" value="Acetyltransf_1"/>
    <property type="match status" value="1"/>
</dbReference>
<name>A0AAP5NJ51_9ENTE</name>
<sequence>MTIIIRHEEPKDYRTVEEITREAFWNLYVPGAEEHYIAHTLRNHPDFIPELTFVIELDGKIIGSIFYSHTKIVGEDGTEYPVISFGPVSIDPAYHRQGYGRLLIEHSIAEAKRLGYSAIVIAGFPYHYHPYGFIGAKKYQLSMPDGKFYTGIMALVLKKGALDGIKGTILFSPGLYPDPAGLAAFDQTFPKKEKNVLPHQAQFQVTASEIDENEY</sequence>
<dbReference type="PANTHER" id="PTHR43617">
    <property type="entry name" value="L-AMINO ACID N-ACETYLTRANSFERASE"/>
    <property type="match status" value="1"/>
</dbReference>
<gene>
    <name evidence="3" type="ORF">P7D36_04040</name>
    <name evidence="2" type="ORF">P7D39_08095</name>
</gene>
<dbReference type="Proteomes" id="UP001245561">
    <property type="component" value="Unassembled WGS sequence"/>
</dbReference>
<dbReference type="InterPro" id="IPR000182">
    <property type="entry name" value="GNAT_dom"/>
</dbReference>
<dbReference type="SUPFAM" id="SSF55729">
    <property type="entry name" value="Acyl-CoA N-acyltransferases (Nat)"/>
    <property type="match status" value="1"/>
</dbReference>
<comment type="caution">
    <text evidence="3">The sequence shown here is derived from an EMBL/GenBank/DDBJ whole genome shotgun (WGS) entry which is preliminary data.</text>
</comment>
<evidence type="ECO:0000259" key="1">
    <source>
        <dbReference type="PROSITE" id="PS51186"/>
    </source>
</evidence>
<dbReference type="PANTHER" id="PTHR43617:SF38">
    <property type="entry name" value="N-ACETYLTRANSFERASE DOMAIN-CONTAINING PROTEIN"/>
    <property type="match status" value="1"/>
</dbReference>
<dbReference type="RefSeq" id="WP_311800069.1">
    <property type="nucleotide sequence ID" value="NZ_JARPYR010000014.1"/>
</dbReference>
<protein>
    <submittedName>
        <fullName evidence="3">N-acetyltransferase</fullName>
    </submittedName>
</protein>
<dbReference type="InterPro" id="IPR050276">
    <property type="entry name" value="MshD_Acetyltransferase"/>
</dbReference>
<evidence type="ECO:0000313" key="4">
    <source>
        <dbReference type="Proteomes" id="UP001245561"/>
    </source>
</evidence>
<dbReference type="PROSITE" id="PS51186">
    <property type="entry name" value="GNAT"/>
    <property type="match status" value="1"/>
</dbReference>
<dbReference type="CDD" id="cd04301">
    <property type="entry name" value="NAT_SF"/>
    <property type="match status" value="1"/>
</dbReference>
<dbReference type="EMBL" id="JARPYT010000004">
    <property type="protein sequence ID" value="MDT2636678.1"/>
    <property type="molecule type" value="Genomic_DNA"/>
</dbReference>